<protein>
    <recommendedName>
        <fullName evidence="6">Phosphoribosylglycinamide formyltransferase</fullName>
        <ecNumber evidence="6">2.1.2.2</ecNumber>
    </recommendedName>
    <alternativeName>
        <fullName evidence="6">5'-phosphoribosylglycinamide transformylase</fullName>
    </alternativeName>
    <alternativeName>
        <fullName evidence="6">GAR transformylase</fullName>
        <shortName evidence="6">GART</shortName>
    </alternativeName>
</protein>
<dbReference type="InterPro" id="IPR001555">
    <property type="entry name" value="GART_AS"/>
</dbReference>
<feature type="active site" description="Proton donor" evidence="6">
    <location>
        <position position="106"/>
    </location>
</feature>
<dbReference type="GO" id="GO:0004644">
    <property type="term" value="F:phosphoribosylglycinamide formyltransferase activity"/>
    <property type="evidence" value="ECO:0007669"/>
    <property type="project" value="UniProtKB-UniRule"/>
</dbReference>
<dbReference type="InterPro" id="IPR036477">
    <property type="entry name" value="Formyl_transf_N_sf"/>
</dbReference>
<dbReference type="UniPathway" id="UPA00074">
    <property type="reaction ID" value="UER00126"/>
</dbReference>
<feature type="binding site" evidence="6">
    <location>
        <position position="62"/>
    </location>
    <ligand>
        <name>(6R)-10-formyltetrahydrofolate</name>
        <dbReference type="ChEBI" id="CHEBI:195366"/>
    </ligand>
</feature>
<keyword evidence="3 6" id="KW-0658">Purine biosynthesis</keyword>
<name>A0A7G3GAI6_9NEIS</name>
<feature type="binding site" evidence="6">
    <location>
        <position position="104"/>
    </location>
    <ligand>
        <name>(6R)-10-formyltetrahydrofolate</name>
        <dbReference type="ChEBI" id="CHEBI:195366"/>
    </ligand>
</feature>
<dbReference type="Gene3D" id="3.40.50.170">
    <property type="entry name" value="Formyl transferase, N-terminal domain"/>
    <property type="match status" value="1"/>
</dbReference>
<organism evidence="8 9">
    <name type="scientific">Iodobacter fluviatilis</name>
    <dbReference type="NCBI Taxonomy" id="537"/>
    <lineage>
        <taxon>Bacteria</taxon>
        <taxon>Pseudomonadati</taxon>
        <taxon>Pseudomonadota</taxon>
        <taxon>Betaproteobacteria</taxon>
        <taxon>Neisseriales</taxon>
        <taxon>Chitinibacteraceae</taxon>
        <taxon>Iodobacter</taxon>
    </lineage>
</organism>
<dbReference type="PANTHER" id="PTHR43369">
    <property type="entry name" value="PHOSPHORIBOSYLGLYCINAMIDE FORMYLTRANSFERASE"/>
    <property type="match status" value="1"/>
</dbReference>
<keyword evidence="2 6" id="KW-0808">Transferase</keyword>
<dbReference type="PANTHER" id="PTHR43369:SF2">
    <property type="entry name" value="PHOSPHORIBOSYLGLYCINAMIDE FORMYLTRANSFERASE"/>
    <property type="match status" value="1"/>
</dbReference>
<evidence type="ECO:0000313" key="8">
    <source>
        <dbReference type="EMBL" id="QBC43765.1"/>
    </source>
</evidence>
<accession>A0A7G3GAI6</accession>
<evidence type="ECO:0000259" key="7">
    <source>
        <dbReference type="Pfam" id="PF00551"/>
    </source>
</evidence>
<evidence type="ECO:0000313" key="9">
    <source>
        <dbReference type="Proteomes" id="UP000515917"/>
    </source>
</evidence>
<dbReference type="GO" id="GO:0006189">
    <property type="term" value="P:'de novo' IMP biosynthetic process"/>
    <property type="evidence" value="ECO:0007669"/>
    <property type="project" value="UniProtKB-UniRule"/>
</dbReference>
<feature type="binding site" evidence="6">
    <location>
        <begin position="12"/>
        <end position="14"/>
    </location>
    <ligand>
        <name>N(1)-(5-phospho-beta-D-ribosyl)glycinamide</name>
        <dbReference type="ChEBI" id="CHEBI:143788"/>
    </ligand>
</feature>
<comment type="function">
    <text evidence="6">Catalyzes the transfer of a formyl group from 10-formyltetrahydrofolate to 5-phospho-ribosyl-glycinamide (GAR), producing 5-phospho-ribosyl-N-formylglycinamide (FGAR) and tetrahydrofolate.</text>
</comment>
<feature type="site" description="Raises pKa of active site His" evidence="6">
    <location>
        <position position="142"/>
    </location>
</feature>
<feature type="binding site" evidence="6">
    <location>
        <begin position="87"/>
        <end position="90"/>
    </location>
    <ligand>
        <name>(6R)-10-formyltetrahydrofolate</name>
        <dbReference type="ChEBI" id="CHEBI:195366"/>
    </ligand>
</feature>
<dbReference type="SUPFAM" id="SSF53328">
    <property type="entry name" value="Formyltransferase"/>
    <property type="match status" value="1"/>
</dbReference>
<comment type="catalytic activity">
    <reaction evidence="5 6">
        <text>N(1)-(5-phospho-beta-D-ribosyl)glycinamide + (6R)-10-formyltetrahydrofolate = N(2)-formyl-N(1)-(5-phospho-beta-D-ribosyl)glycinamide + (6S)-5,6,7,8-tetrahydrofolate + H(+)</text>
        <dbReference type="Rhea" id="RHEA:15053"/>
        <dbReference type="ChEBI" id="CHEBI:15378"/>
        <dbReference type="ChEBI" id="CHEBI:57453"/>
        <dbReference type="ChEBI" id="CHEBI:143788"/>
        <dbReference type="ChEBI" id="CHEBI:147286"/>
        <dbReference type="ChEBI" id="CHEBI:195366"/>
        <dbReference type="EC" id="2.1.2.2"/>
    </reaction>
</comment>
<sequence>MKNIVILISGRGSNMQAIVDAQIAGANICAVIANRPDAAGLAWAAERGMATAVLDHKLYAGRAAFDTALAALIDGYAPDLIVLAGFMRILTADFVNHYAGRLINIHPSLLPAYTGLNTHARALADGVKVAGCTVHFVTAELDHGPIILQAALAVLDDDSVESLSSRMLVQEHLIYPQAVRWFVEDKLSIAAGKVRVASHSAAAVLISPPVL</sequence>
<evidence type="ECO:0000256" key="6">
    <source>
        <dbReference type="HAMAP-Rule" id="MF_01930"/>
    </source>
</evidence>
<dbReference type="Proteomes" id="UP000515917">
    <property type="component" value="Chromosome"/>
</dbReference>
<dbReference type="InterPro" id="IPR004607">
    <property type="entry name" value="GART"/>
</dbReference>
<feature type="domain" description="Formyl transferase N-terminal" evidence="7">
    <location>
        <begin position="2"/>
        <end position="179"/>
    </location>
</feature>
<gene>
    <name evidence="6" type="primary">purN</name>
    <name evidence="8" type="ORF">C1H71_09530</name>
</gene>
<reference evidence="8 9" key="1">
    <citation type="submission" date="2018-01" db="EMBL/GenBank/DDBJ databases">
        <title>Genome sequence of Iodobacter sp. strain PCH194 isolated from Indian Trans-Himalaya.</title>
        <authorList>
            <person name="Kumar V."/>
            <person name="Thakur V."/>
            <person name="Kumar S."/>
            <person name="Singh D."/>
        </authorList>
    </citation>
    <scope>NUCLEOTIDE SEQUENCE [LARGE SCALE GENOMIC DNA]</scope>
    <source>
        <strain evidence="8 9">PCH194</strain>
    </source>
</reference>
<dbReference type="NCBIfam" id="TIGR00639">
    <property type="entry name" value="PurN"/>
    <property type="match status" value="1"/>
</dbReference>
<evidence type="ECO:0000256" key="4">
    <source>
        <dbReference type="ARBA" id="ARBA00038440"/>
    </source>
</evidence>
<evidence type="ECO:0000256" key="5">
    <source>
        <dbReference type="ARBA" id="ARBA00047664"/>
    </source>
</evidence>
<comment type="pathway">
    <text evidence="1 6">Purine metabolism; IMP biosynthesis via de novo pathway; N(2)-formyl-N(1)-(5-phospho-D-ribosyl)glycinamide from N(1)-(5-phospho-D-ribosyl)glycinamide (10-formyl THF route): step 1/1.</text>
</comment>
<dbReference type="PROSITE" id="PS00373">
    <property type="entry name" value="GART"/>
    <property type="match status" value="1"/>
</dbReference>
<dbReference type="InterPro" id="IPR002376">
    <property type="entry name" value="Formyl_transf_N"/>
</dbReference>
<dbReference type="EC" id="2.1.2.2" evidence="6"/>
<dbReference type="KEGG" id="ifl:C1H71_09530"/>
<dbReference type="CDD" id="cd08645">
    <property type="entry name" value="FMT_core_GART"/>
    <property type="match status" value="1"/>
</dbReference>
<keyword evidence="9" id="KW-1185">Reference proteome</keyword>
<dbReference type="Pfam" id="PF00551">
    <property type="entry name" value="Formyl_trans_N"/>
    <property type="match status" value="1"/>
</dbReference>
<dbReference type="GO" id="GO:0005829">
    <property type="term" value="C:cytosol"/>
    <property type="evidence" value="ECO:0007669"/>
    <property type="project" value="TreeGrafter"/>
</dbReference>
<dbReference type="EMBL" id="CP025781">
    <property type="protein sequence ID" value="QBC43765.1"/>
    <property type="molecule type" value="Genomic_DNA"/>
</dbReference>
<evidence type="ECO:0000256" key="1">
    <source>
        <dbReference type="ARBA" id="ARBA00005054"/>
    </source>
</evidence>
<dbReference type="AlphaFoldDB" id="A0A7G3GAI6"/>
<comment type="similarity">
    <text evidence="4 6">Belongs to the GART family.</text>
</comment>
<evidence type="ECO:0000256" key="2">
    <source>
        <dbReference type="ARBA" id="ARBA00022679"/>
    </source>
</evidence>
<dbReference type="HAMAP" id="MF_01930">
    <property type="entry name" value="PurN"/>
    <property type="match status" value="1"/>
</dbReference>
<evidence type="ECO:0000256" key="3">
    <source>
        <dbReference type="ARBA" id="ARBA00022755"/>
    </source>
</evidence>
<dbReference type="RefSeq" id="WP_130106339.1">
    <property type="nucleotide sequence ID" value="NZ_CP025781.1"/>
</dbReference>
<proteinExistence type="inferred from homology"/>